<dbReference type="SUPFAM" id="SSF46785">
    <property type="entry name" value="Winged helix' DNA-binding domain"/>
    <property type="match status" value="1"/>
</dbReference>
<dbReference type="Pfam" id="PF00126">
    <property type="entry name" value="HTH_1"/>
    <property type="match status" value="1"/>
</dbReference>
<dbReference type="InterPro" id="IPR050950">
    <property type="entry name" value="HTH-type_LysR_regulators"/>
</dbReference>
<dbReference type="EMBL" id="QSAE01000023">
    <property type="protein sequence ID" value="RGW39680.1"/>
    <property type="molecule type" value="Genomic_DNA"/>
</dbReference>
<dbReference type="GO" id="GO:0005829">
    <property type="term" value="C:cytosol"/>
    <property type="evidence" value="ECO:0007669"/>
    <property type="project" value="TreeGrafter"/>
</dbReference>
<keyword evidence="4" id="KW-0804">Transcription</keyword>
<gene>
    <name evidence="6" type="ORF">DWV78_08395</name>
</gene>
<evidence type="ECO:0000313" key="7">
    <source>
        <dbReference type="Proteomes" id="UP000286581"/>
    </source>
</evidence>
<dbReference type="InterPro" id="IPR000847">
    <property type="entry name" value="LysR_HTH_N"/>
</dbReference>
<comment type="caution">
    <text evidence="6">The sequence shown here is derived from an EMBL/GenBank/DDBJ whole genome shotgun (WGS) entry which is preliminary data.</text>
</comment>
<dbReference type="PROSITE" id="PS50931">
    <property type="entry name" value="HTH_LYSR"/>
    <property type="match status" value="1"/>
</dbReference>
<dbReference type="PRINTS" id="PR00039">
    <property type="entry name" value="HTHLYSR"/>
</dbReference>
<dbReference type="FunFam" id="1.10.10.10:FF:000001">
    <property type="entry name" value="LysR family transcriptional regulator"/>
    <property type="match status" value="1"/>
</dbReference>
<dbReference type="InterPro" id="IPR036388">
    <property type="entry name" value="WH-like_DNA-bd_sf"/>
</dbReference>
<evidence type="ECO:0000256" key="3">
    <source>
        <dbReference type="ARBA" id="ARBA00023125"/>
    </source>
</evidence>
<comment type="similarity">
    <text evidence="1">Belongs to the LysR transcriptional regulatory family.</text>
</comment>
<dbReference type="GO" id="GO:0003700">
    <property type="term" value="F:DNA-binding transcription factor activity"/>
    <property type="evidence" value="ECO:0007669"/>
    <property type="project" value="InterPro"/>
</dbReference>
<organism evidence="6 7">
    <name type="scientific">Agathobacter rectalis</name>
    <dbReference type="NCBI Taxonomy" id="39491"/>
    <lineage>
        <taxon>Bacteria</taxon>
        <taxon>Bacillati</taxon>
        <taxon>Bacillota</taxon>
        <taxon>Clostridia</taxon>
        <taxon>Lachnospirales</taxon>
        <taxon>Lachnospiraceae</taxon>
        <taxon>Agathobacter</taxon>
    </lineage>
</organism>
<dbReference type="Proteomes" id="UP000286581">
    <property type="component" value="Unassembled WGS sequence"/>
</dbReference>
<reference evidence="6 7" key="1">
    <citation type="submission" date="2018-08" db="EMBL/GenBank/DDBJ databases">
        <title>A genome reference for cultivated species of the human gut microbiota.</title>
        <authorList>
            <person name="Zou Y."/>
            <person name="Xue W."/>
            <person name="Luo G."/>
        </authorList>
    </citation>
    <scope>NUCLEOTIDE SEQUENCE [LARGE SCALE GENOMIC DNA]</scope>
    <source>
        <strain evidence="6 7">AF12-8</strain>
    </source>
</reference>
<dbReference type="SUPFAM" id="SSF53850">
    <property type="entry name" value="Periplasmic binding protein-like II"/>
    <property type="match status" value="1"/>
</dbReference>
<evidence type="ECO:0000313" key="6">
    <source>
        <dbReference type="EMBL" id="RGW39680.1"/>
    </source>
</evidence>
<evidence type="ECO:0000256" key="1">
    <source>
        <dbReference type="ARBA" id="ARBA00009437"/>
    </source>
</evidence>
<proteinExistence type="inferred from homology"/>
<dbReference type="Gene3D" id="3.40.190.290">
    <property type="match status" value="1"/>
</dbReference>
<dbReference type="CDD" id="cd05466">
    <property type="entry name" value="PBP2_LTTR_substrate"/>
    <property type="match status" value="1"/>
</dbReference>
<sequence>MEIRLLEYFMAVAREENITHAANSLHIAQPTLSLQLKALEQELGKPLFIRGKRKITLTKEGVVLRRRAEEILSLVKIAEQEVSSEDNDIRGTVSIGSGETEAMNLALKAANILQSEHPHVSFHLFNGDAQAITERLDQGILDFGILMEPVDYSKYAHISLPISDSWGVLMPEDAALSSKKYISPADLYNVPLIVPNRSELQMQLSAWLQRDLSLLQISATYNLIHTASLSVKNNLGFALVLNKLTYAEQEQGLVFRPLIPSMEEKLCIAWKKYQTFSKAAELYKDKLTSMLTR</sequence>
<evidence type="ECO:0000256" key="2">
    <source>
        <dbReference type="ARBA" id="ARBA00023015"/>
    </source>
</evidence>
<name>A0A413BG37_9FIRM</name>
<dbReference type="AlphaFoldDB" id="A0A413BG37"/>
<evidence type="ECO:0000256" key="4">
    <source>
        <dbReference type="ARBA" id="ARBA00023163"/>
    </source>
</evidence>
<keyword evidence="2" id="KW-0805">Transcription regulation</keyword>
<accession>A0A413BG37</accession>
<dbReference type="PANTHER" id="PTHR30419:SF8">
    <property type="entry name" value="NITROGEN ASSIMILATION TRANSCRIPTIONAL ACTIVATOR-RELATED"/>
    <property type="match status" value="1"/>
</dbReference>
<dbReference type="InterPro" id="IPR005119">
    <property type="entry name" value="LysR_subst-bd"/>
</dbReference>
<feature type="domain" description="HTH lysR-type" evidence="5">
    <location>
        <begin position="1"/>
        <end position="58"/>
    </location>
</feature>
<dbReference type="Pfam" id="PF03466">
    <property type="entry name" value="LysR_substrate"/>
    <property type="match status" value="1"/>
</dbReference>
<keyword evidence="3" id="KW-0238">DNA-binding</keyword>
<protein>
    <submittedName>
        <fullName evidence="6">LysR family transcriptional regulator</fullName>
    </submittedName>
</protein>
<dbReference type="InterPro" id="IPR036390">
    <property type="entry name" value="WH_DNA-bd_sf"/>
</dbReference>
<dbReference type="GO" id="GO:0003677">
    <property type="term" value="F:DNA binding"/>
    <property type="evidence" value="ECO:0007669"/>
    <property type="project" value="UniProtKB-KW"/>
</dbReference>
<evidence type="ECO:0000259" key="5">
    <source>
        <dbReference type="PROSITE" id="PS50931"/>
    </source>
</evidence>
<dbReference type="Gene3D" id="1.10.10.10">
    <property type="entry name" value="Winged helix-like DNA-binding domain superfamily/Winged helix DNA-binding domain"/>
    <property type="match status" value="1"/>
</dbReference>
<dbReference type="PANTHER" id="PTHR30419">
    <property type="entry name" value="HTH-TYPE TRANSCRIPTIONAL REGULATOR YBHD"/>
    <property type="match status" value="1"/>
</dbReference>